<name>A0A1D9G5X4_MOOP1</name>
<dbReference type="SUPFAM" id="SSF51735">
    <property type="entry name" value="NAD(P)-binding Rossmann-fold domains"/>
    <property type="match status" value="1"/>
</dbReference>
<dbReference type="Pfam" id="PF00389">
    <property type="entry name" value="2-Hacid_dh"/>
    <property type="match status" value="1"/>
</dbReference>
<reference evidence="8" key="1">
    <citation type="submission" date="2016-10" db="EMBL/GenBank/DDBJ databases">
        <title>Comparative genomics uncovers the prolific and rare metabolic potential of the cyanobacterial genus Moorea.</title>
        <authorList>
            <person name="Leao T."/>
            <person name="Castelao G."/>
            <person name="Korobeynikov A."/>
            <person name="Monroe E.A."/>
            <person name="Podell S."/>
            <person name="Glukhov E."/>
            <person name="Allen E."/>
            <person name="Gerwick W.H."/>
            <person name="Gerwick L."/>
        </authorList>
    </citation>
    <scope>NUCLEOTIDE SEQUENCE [LARGE SCALE GENOMIC DNA]</scope>
    <source>
        <strain evidence="8">JHB</strain>
    </source>
</reference>
<proteinExistence type="inferred from homology"/>
<protein>
    <submittedName>
        <fullName evidence="7">NAD(P)-binding domain-containing protein</fullName>
    </submittedName>
</protein>
<dbReference type="InterPro" id="IPR006139">
    <property type="entry name" value="D-isomer_2_OHA_DH_cat_dom"/>
</dbReference>
<dbReference type="SUPFAM" id="SSF52283">
    <property type="entry name" value="Formate/glycerate dehydrogenase catalytic domain-like"/>
    <property type="match status" value="1"/>
</dbReference>
<dbReference type="Proteomes" id="UP000176944">
    <property type="component" value="Chromosome"/>
</dbReference>
<dbReference type="GO" id="GO:0051287">
    <property type="term" value="F:NAD binding"/>
    <property type="evidence" value="ECO:0007669"/>
    <property type="project" value="InterPro"/>
</dbReference>
<comment type="similarity">
    <text evidence="1 4">Belongs to the D-isomer specific 2-hydroxyacid dehydrogenase family.</text>
</comment>
<evidence type="ECO:0000259" key="6">
    <source>
        <dbReference type="Pfam" id="PF02826"/>
    </source>
</evidence>
<evidence type="ECO:0000256" key="4">
    <source>
        <dbReference type="RuleBase" id="RU003719"/>
    </source>
</evidence>
<sequence length="316" mass="33747">MKVLLCSDSATLAVNLLASQLSDHEIITCPSDTIIKYLDSVDIVIPWMANIDASIIASGHFGLVQEFSVGIETIDIEAATRAGVWVAHVPGSISGNADSVAEHAIMLMLMLSRQMTTTQQSSKSEDWSAKAGIALLGKTACIVGLGDIGTALAVRLKAFGMRLVAVRQHPERGALPETGIEKVYGSNALSEALSIADYIILCAEYTKNTHHLINQNTLAAIKPGAFLINVGRGGLVDTDALEAALEKGDLAGTGLDLVDSPTDSLRQQNVIITPHIAAITEVSYDGTAAVVIDNIKRYARGEQPRYTVNRPYKLRR</sequence>
<dbReference type="GO" id="GO:0005829">
    <property type="term" value="C:cytosol"/>
    <property type="evidence" value="ECO:0007669"/>
    <property type="project" value="TreeGrafter"/>
</dbReference>
<dbReference type="EMBL" id="CP017708">
    <property type="protein sequence ID" value="AOY83042.1"/>
    <property type="molecule type" value="Genomic_DNA"/>
</dbReference>
<evidence type="ECO:0000256" key="1">
    <source>
        <dbReference type="ARBA" id="ARBA00005854"/>
    </source>
</evidence>
<dbReference type="InterPro" id="IPR050223">
    <property type="entry name" value="D-isomer_2-hydroxyacid_DH"/>
</dbReference>
<dbReference type="InterPro" id="IPR036291">
    <property type="entry name" value="NAD(P)-bd_dom_sf"/>
</dbReference>
<dbReference type="Pfam" id="PF02826">
    <property type="entry name" value="2-Hacid_dh_C"/>
    <property type="match status" value="1"/>
</dbReference>
<gene>
    <name evidence="7" type="ORF">BJP36_27125</name>
</gene>
<feature type="domain" description="D-isomer specific 2-hydroxyacid dehydrogenase catalytic" evidence="5">
    <location>
        <begin position="13"/>
        <end position="309"/>
    </location>
</feature>
<evidence type="ECO:0000313" key="8">
    <source>
        <dbReference type="Proteomes" id="UP000176944"/>
    </source>
</evidence>
<dbReference type="PANTHER" id="PTHR10996:SF178">
    <property type="entry name" value="2-HYDROXYACID DEHYDROGENASE YGL185C-RELATED"/>
    <property type="match status" value="1"/>
</dbReference>
<dbReference type="GO" id="GO:0030267">
    <property type="term" value="F:glyoxylate reductase (NADPH) activity"/>
    <property type="evidence" value="ECO:0007669"/>
    <property type="project" value="TreeGrafter"/>
</dbReference>
<evidence type="ECO:0000313" key="7">
    <source>
        <dbReference type="EMBL" id="AOY83042.1"/>
    </source>
</evidence>
<keyword evidence="2 4" id="KW-0560">Oxidoreductase</keyword>
<keyword evidence="3" id="KW-0520">NAD</keyword>
<dbReference type="AlphaFoldDB" id="A0A1D9G5X4"/>
<dbReference type="GO" id="GO:0016618">
    <property type="term" value="F:hydroxypyruvate reductase [NAD(P)H] activity"/>
    <property type="evidence" value="ECO:0007669"/>
    <property type="project" value="TreeGrafter"/>
</dbReference>
<dbReference type="Gene3D" id="3.40.50.720">
    <property type="entry name" value="NAD(P)-binding Rossmann-like Domain"/>
    <property type="match status" value="2"/>
</dbReference>
<evidence type="ECO:0000256" key="3">
    <source>
        <dbReference type="ARBA" id="ARBA00023027"/>
    </source>
</evidence>
<organism evidence="7 8">
    <name type="scientific">Moorena producens (strain JHB)</name>
    <dbReference type="NCBI Taxonomy" id="1454205"/>
    <lineage>
        <taxon>Bacteria</taxon>
        <taxon>Bacillati</taxon>
        <taxon>Cyanobacteriota</taxon>
        <taxon>Cyanophyceae</taxon>
        <taxon>Coleofasciculales</taxon>
        <taxon>Coleofasciculaceae</taxon>
        <taxon>Moorena</taxon>
    </lineage>
</organism>
<evidence type="ECO:0000256" key="2">
    <source>
        <dbReference type="ARBA" id="ARBA00023002"/>
    </source>
</evidence>
<accession>A0A1D9G5X4</accession>
<feature type="domain" description="D-isomer specific 2-hydroxyacid dehydrogenase NAD-binding" evidence="6">
    <location>
        <begin position="105"/>
        <end position="277"/>
    </location>
</feature>
<evidence type="ECO:0000259" key="5">
    <source>
        <dbReference type="Pfam" id="PF00389"/>
    </source>
</evidence>
<dbReference type="PANTHER" id="PTHR10996">
    <property type="entry name" value="2-HYDROXYACID DEHYDROGENASE-RELATED"/>
    <property type="match status" value="1"/>
</dbReference>
<dbReference type="InterPro" id="IPR006140">
    <property type="entry name" value="D-isomer_DH_NAD-bd"/>
</dbReference>